<dbReference type="PANTHER" id="PTHR12526">
    <property type="entry name" value="GLYCOSYLTRANSFERASE"/>
    <property type="match status" value="1"/>
</dbReference>
<dbReference type="Pfam" id="PF13692">
    <property type="entry name" value="Glyco_trans_1_4"/>
    <property type="match status" value="1"/>
</dbReference>
<dbReference type="EMBL" id="LRQA01000022">
    <property type="protein sequence ID" value="KXA18926.1"/>
    <property type="molecule type" value="Genomic_DNA"/>
</dbReference>
<dbReference type="RefSeq" id="WP_060786565.1">
    <property type="nucleotide sequence ID" value="NZ_KQ956810.1"/>
</dbReference>
<name>A0A133NRL0_GARVA</name>
<dbReference type="AlphaFoldDB" id="A0A133NRL0"/>
<accession>A0A133NRL0</accession>
<gene>
    <name evidence="1" type="ORF">HMPREF3216_00264</name>
</gene>
<protein>
    <submittedName>
        <fullName evidence="1">Glycosyltransferase, group 1 family protein</fullName>
    </submittedName>
</protein>
<dbReference type="OrthoDB" id="506201at2"/>
<dbReference type="Proteomes" id="UP000070558">
    <property type="component" value="Unassembled WGS sequence"/>
</dbReference>
<proteinExistence type="predicted"/>
<keyword evidence="1" id="KW-0808">Transferase</keyword>
<reference evidence="1 2" key="1">
    <citation type="submission" date="2016-01" db="EMBL/GenBank/DDBJ databases">
        <authorList>
            <person name="Oliw E.H."/>
        </authorList>
    </citation>
    <scope>NUCLEOTIDE SEQUENCE [LARGE SCALE GENOMIC DNA]</scope>
    <source>
        <strain evidence="1 2">GED7760B</strain>
    </source>
</reference>
<dbReference type="PATRIC" id="fig|2702.99.peg.265"/>
<comment type="caution">
    <text evidence="1">The sequence shown here is derived from an EMBL/GenBank/DDBJ whole genome shotgun (WGS) entry which is preliminary data.</text>
</comment>
<evidence type="ECO:0000313" key="2">
    <source>
        <dbReference type="Proteomes" id="UP000070558"/>
    </source>
</evidence>
<dbReference type="Gene3D" id="3.40.50.2000">
    <property type="entry name" value="Glycogen Phosphorylase B"/>
    <property type="match status" value="2"/>
</dbReference>
<evidence type="ECO:0000313" key="1">
    <source>
        <dbReference type="EMBL" id="KXA18926.1"/>
    </source>
</evidence>
<dbReference type="GO" id="GO:0016740">
    <property type="term" value="F:transferase activity"/>
    <property type="evidence" value="ECO:0007669"/>
    <property type="project" value="UniProtKB-KW"/>
</dbReference>
<organism evidence="1 2">
    <name type="scientific">Gardnerella vaginalis</name>
    <dbReference type="NCBI Taxonomy" id="2702"/>
    <lineage>
        <taxon>Bacteria</taxon>
        <taxon>Bacillati</taxon>
        <taxon>Actinomycetota</taxon>
        <taxon>Actinomycetes</taxon>
        <taxon>Bifidobacteriales</taxon>
        <taxon>Bifidobacteriaceae</taxon>
        <taxon>Gardnerella</taxon>
    </lineage>
</organism>
<sequence>MNLFKVDEKAKQFIDSLSERQRRLIVGAINYHSLTAPSRTLQYQVYMGQKWQYPRLADFSVFNGVCTKSAGLKPIFTFSAQSTVTTQSEYTKEIWNEGKLIQDNDIRYLLLTPDDATDDDVMNYCKSDTLKQRIYKECELYAPSAFDIVREVLRRKREYDSKKPVLAYNPWNQKLFEGIANSSQRNAAKSGKVCSKNLKNASKTNGVPNLLECVSPSKRVEGARKAIIIGVHWLQAGGAERWAVETIRIAKKAGFLPIVIADRDSHQPWITKDFCDDALVLPLTPPAKECWGDVPLLRSLFEQFDIRGIAIHHCQWLYDHIWWVKKFFPNTHIVDSLHIVEYINRGGYPHEALTHDNWIDLHHVISPQLENWLHNVHGIESSKIIDAPLIGLTTSKSCSCVSSRKNKNIINVAFVGRVARQKRPEAFVLVAKALNKKYPGKFHFILHGDGDLDTFVTELISRYHLENVIERRSMSIPAQKTYDDADVLLISSVNEGITLTTIEALSCGVPVLSTDVGSQKTVIPPCALLPRMTSSFVKASVKELCKILEDDSYRSLLWKEEVNNLSLFAKLESAETLFTKLFEEWSK</sequence>
<dbReference type="SUPFAM" id="SSF53756">
    <property type="entry name" value="UDP-Glycosyltransferase/glycogen phosphorylase"/>
    <property type="match status" value="1"/>
</dbReference>